<organism evidence="2 3">
    <name type="scientific">Jatropha curcas</name>
    <name type="common">Barbados nut</name>
    <dbReference type="NCBI Taxonomy" id="180498"/>
    <lineage>
        <taxon>Eukaryota</taxon>
        <taxon>Viridiplantae</taxon>
        <taxon>Streptophyta</taxon>
        <taxon>Embryophyta</taxon>
        <taxon>Tracheophyta</taxon>
        <taxon>Spermatophyta</taxon>
        <taxon>Magnoliopsida</taxon>
        <taxon>eudicotyledons</taxon>
        <taxon>Gunneridae</taxon>
        <taxon>Pentapetalae</taxon>
        <taxon>rosids</taxon>
        <taxon>fabids</taxon>
        <taxon>Malpighiales</taxon>
        <taxon>Euphorbiaceae</taxon>
        <taxon>Crotonoideae</taxon>
        <taxon>Jatropheae</taxon>
        <taxon>Jatropha</taxon>
    </lineage>
</organism>
<dbReference type="OrthoDB" id="1305418at2759"/>
<protein>
    <submittedName>
        <fullName evidence="2">Uncharacterized protein</fullName>
    </submittedName>
</protein>
<dbReference type="EMBL" id="KK914913">
    <property type="protein sequence ID" value="KDP26261.1"/>
    <property type="molecule type" value="Genomic_DNA"/>
</dbReference>
<accession>A0A067JQP8</accession>
<gene>
    <name evidence="2" type="ORF">JCGZ_22433</name>
</gene>
<dbReference type="AlphaFoldDB" id="A0A067JQP8"/>
<keyword evidence="3" id="KW-1185">Reference proteome</keyword>
<feature type="compositionally biased region" description="Low complexity" evidence="1">
    <location>
        <begin position="134"/>
        <end position="148"/>
    </location>
</feature>
<sequence length="174" mass="19585">MGRGYYGCVKSGLGEIMRSTVRSSGACLRRYVRASRRLARILHSRESVRYLHETSAVRLEVMEQDLSDTQADQHLLYRHLNYCTTHKRVVSSQARSKAKPKINELALYMDAAEGEKKRKVHGIGSQASQFYCSSASNAPAASSQPQPNHSTEEISALWARADAQRENLQSLERM</sequence>
<dbReference type="Proteomes" id="UP000027138">
    <property type="component" value="Unassembled WGS sequence"/>
</dbReference>
<evidence type="ECO:0000313" key="2">
    <source>
        <dbReference type="EMBL" id="KDP26261.1"/>
    </source>
</evidence>
<name>A0A067JQP8_JATCU</name>
<proteinExistence type="predicted"/>
<feature type="region of interest" description="Disordered" evidence="1">
    <location>
        <begin position="134"/>
        <end position="153"/>
    </location>
</feature>
<reference evidence="2 3" key="1">
    <citation type="journal article" date="2014" name="PLoS ONE">
        <title>Global Analysis of Gene Expression Profiles in Physic Nut (Jatropha curcas L.) Seedlings Exposed to Salt Stress.</title>
        <authorList>
            <person name="Zhang L."/>
            <person name="Zhang C."/>
            <person name="Wu P."/>
            <person name="Chen Y."/>
            <person name="Li M."/>
            <person name="Jiang H."/>
            <person name="Wu G."/>
        </authorList>
    </citation>
    <scope>NUCLEOTIDE SEQUENCE [LARGE SCALE GENOMIC DNA]</scope>
    <source>
        <strain evidence="3">cv. GZQX0401</strain>
        <tissue evidence="2">Young leaves</tissue>
    </source>
</reference>
<evidence type="ECO:0000313" key="3">
    <source>
        <dbReference type="Proteomes" id="UP000027138"/>
    </source>
</evidence>
<evidence type="ECO:0000256" key="1">
    <source>
        <dbReference type="SAM" id="MobiDB-lite"/>
    </source>
</evidence>